<comment type="similarity">
    <text evidence="4 12">Belongs to the FliF family.</text>
</comment>
<evidence type="ECO:0000259" key="16">
    <source>
        <dbReference type="Pfam" id="PF08345"/>
    </source>
</evidence>
<feature type="transmembrane region" description="Helical" evidence="14">
    <location>
        <begin position="486"/>
        <end position="509"/>
    </location>
</feature>
<keyword evidence="7 14" id="KW-0812">Transmembrane</keyword>
<evidence type="ECO:0000256" key="9">
    <source>
        <dbReference type="ARBA" id="ARBA00023136"/>
    </source>
</evidence>
<keyword evidence="6" id="KW-1003">Cell membrane</keyword>
<feature type="compositionally biased region" description="Polar residues" evidence="13">
    <location>
        <begin position="377"/>
        <end position="389"/>
    </location>
</feature>
<dbReference type="InterPro" id="IPR045851">
    <property type="entry name" value="AMP-bd_C_sf"/>
</dbReference>
<feature type="region of interest" description="Disordered" evidence="13">
    <location>
        <begin position="523"/>
        <end position="584"/>
    </location>
</feature>
<evidence type="ECO:0000256" key="12">
    <source>
        <dbReference type="PIRNR" id="PIRNR004862"/>
    </source>
</evidence>
<dbReference type="InterPro" id="IPR006182">
    <property type="entry name" value="FliF_N_dom"/>
</dbReference>
<dbReference type="GO" id="GO:0009431">
    <property type="term" value="C:bacterial-type flagellum basal body, MS ring"/>
    <property type="evidence" value="ECO:0007669"/>
    <property type="project" value="InterPro"/>
</dbReference>
<feature type="domain" description="Flagellar M-ring N-terminal" evidence="15">
    <location>
        <begin position="62"/>
        <end position="236"/>
    </location>
</feature>
<evidence type="ECO:0000256" key="10">
    <source>
        <dbReference type="ARBA" id="ARBA00023143"/>
    </source>
</evidence>
<accession>A0A1Q8TCD3</accession>
<dbReference type="AlphaFoldDB" id="A0A1Q8TCD3"/>
<keyword evidence="17" id="KW-0282">Flagellum</keyword>
<dbReference type="PANTHER" id="PTHR30046:SF0">
    <property type="entry name" value="FLAGELLAR M-RING PROTEIN"/>
    <property type="match status" value="1"/>
</dbReference>
<feature type="region of interest" description="Disordered" evidence="13">
    <location>
        <begin position="326"/>
        <end position="389"/>
    </location>
</feature>
<dbReference type="Pfam" id="PF08345">
    <property type="entry name" value="YscJ_FliF_C"/>
    <property type="match status" value="1"/>
</dbReference>
<dbReference type="GO" id="GO:0003774">
    <property type="term" value="F:cytoskeletal motor activity"/>
    <property type="evidence" value="ECO:0007669"/>
    <property type="project" value="InterPro"/>
</dbReference>
<feature type="region of interest" description="Disordered" evidence="13">
    <location>
        <begin position="1"/>
        <end position="31"/>
    </location>
</feature>
<keyword evidence="17" id="KW-0966">Cell projection</keyword>
<reference evidence="17 18" key="1">
    <citation type="submission" date="2016-12" db="EMBL/GenBank/DDBJ databases">
        <title>Draft genome sequences of strains Salinicola socius SMB35, Salinicola sp. MH3R3-1 and Chromohalobacter sp. SMB17 from the Verkhnekamsk potash mining region of Russia.</title>
        <authorList>
            <person name="Mavrodi D.V."/>
            <person name="Olsson B.E."/>
            <person name="Korsakova E.S."/>
            <person name="Pyankova A."/>
            <person name="Mavrodi O.V."/>
            <person name="Plotnikova E.G."/>
        </authorList>
    </citation>
    <scope>NUCLEOTIDE SEQUENCE [LARGE SCALE GENOMIC DNA]</scope>
    <source>
        <strain evidence="17 18">SMB17</strain>
    </source>
</reference>
<evidence type="ECO:0000313" key="17">
    <source>
        <dbReference type="EMBL" id="OLO11325.1"/>
    </source>
</evidence>
<keyword evidence="8 14" id="KW-1133">Transmembrane helix</keyword>
<feature type="transmembrane region" description="Helical" evidence="14">
    <location>
        <begin position="41"/>
        <end position="61"/>
    </location>
</feature>
<proteinExistence type="inferred from homology"/>
<comment type="function">
    <text evidence="1 12">The M ring may be actively involved in energy transduction.</text>
</comment>
<dbReference type="Gene3D" id="3.30.300.30">
    <property type="match status" value="1"/>
</dbReference>
<protein>
    <recommendedName>
        <fullName evidence="5 12">Flagellar M-ring protein</fullName>
    </recommendedName>
</protein>
<dbReference type="PRINTS" id="PR01009">
    <property type="entry name" value="FLGMRINGFLIF"/>
</dbReference>
<gene>
    <name evidence="17" type="ORF">BTW10_09525</name>
</gene>
<evidence type="ECO:0000256" key="8">
    <source>
        <dbReference type="ARBA" id="ARBA00022989"/>
    </source>
</evidence>
<evidence type="ECO:0000256" key="13">
    <source>
        <dbReference type="SAM" id="MobiDB-lite"/>
    </source>
</evidence>
<dbReference type="Proteomes" id="UP000186806">
    <property type="component" value="Unassembled WGS sequence"/>
</dbReference>
<dbReference type="STRING" id="223900.GCA_000821045_01097"/>
<keyword evidence="17" id="KW-0969">Cilium</keyword>
<dbReference type="Pfam" id="PF01514">
    <property type="entry name" value="YscJ_FliF"/>
    <property type="match status" value="1"/>
</dbReference>
<dbReference type="InterPro" id="IPR000067">
    <property type="entry name" value="FlgMring_FliF"/>
</dbReference>
<feature type="compositionally biased region" description="Low complexity" evidence="13">
    <location>
        <begin position="347"/>
        <end position="370"/>
    </location>
</feature>
<dbReference type="GO" id="GO:0071973">
    <property type="term" value="P:bacterial-type flagellum-dependent cell motility"/>
    <property type="evidence" value="ECO:0007669"/>
    <property type="project" value="InterPro"/>
</dbReference>
<evidence type="ECO:0000313" key="18">
    <source>
        <dbReference type="Proteomes" id="UP000186806"/>
    </source>
</evidence>
<feature type="domain" description="Flagellar M-ring C-terminal" evidence="16">
    <location>
        <begin position="268"/>
        <end position="469"/>
    </location>
</feature>
<evidence type="ECO:0000256" key="6">
    <source>
        <dbReference type="ARBA" id="ARBA00022475"/>
    </source>
</evidence>
<sequence>MSTAASSSTEANQGTSGQRQGSAATGNAPSFVDRLRSNPRVPLIIAAAACVAVIAALLMWASSPDYRVLYSTLTQEDGGKIVAELDTMGVPYEFSENGQALLVPAERVNKLRMQLAEQGLPEASGVGYELMDEQSFGISQFTEHVNYQRALEGELSRTIEDLGPVAKARVHLAMAKPSVFVRESEPASASVMLDLQRGRVLGEGQVQAIMHLVSSSVSELATGDVAVIDQTGRLLSPASDGNDALSGTQLDYVSRVERNYAERIESILAPILGARNVKAEVSAQLDFSKREGTSETYSPNQPPNEAAVRSEQSSITYSGDADLAMGIPGALSNQPPGTAASPINAPQENNDGADNNAQGDNAQDDNAQAQDGEDAATQENATVGRTSRDNTINYEVDHQVEHVQHQTGTIERLNAAIVVNYRDGVDEDGNPARVPLSDDEIANIRSLVQQAMGFSAARGDQLEVVNSPFEDTDEQRPTSPWWESPLLWSLAATLGKYLLIGLVALFLWFKVLRPLVQRQTERPAFTPAMSSPAGAAAGAGAGGDADAYATAQSETAGAEEEPPAPPQKRRERRSASYEQNLRDVREIAQEDPRLVAMIVRGWMGSHE</sequence>
<feature type="region of interest" description="Disordered" evidence="13">
    <location>
        <begin position="288"/>
        <end position="314"/>
    </location>
</feature>
<evidence type="ECO:0000256" key="5">
    <source>
        <dbReference type="ARBA" id="ARBA00017949"/>
    </source>
</evidence>
<keyword evidence="9 14" id="KW-0472">Membrane</keyword>
<organism evidence="17 18">
    <name type="scientific">Chromohalobacter japonicus</name>
    <dbReference type="NCBI Taxonomy" id="223900"/>
    <lineage>
        <taxon>Bacteria</taxon>
        <taxon>Pseudomonadati</taxon>
        <taxon>Pseudomonadota</taxon>
        <taxon>Gammaproteobacteria</taxon>
        <taxon>Oceanospirillales</taxon>
        <taxon>Halomonadaceae</taxon>
        <taxon>Chromohalobacter</taxon>
    </lineage>
</organism>
<evidence type="ECO:0000256" key="1">
    <source>
        <dbReference type="ARBA" id="ARBA00003820"/>
    </source>
</evidence>
<evidence type="ECO:0000256" key="2">
    <source>
        <dbReference type="ARBA" id="ARBA00004117"/>
    </source>
</evidence>
<dbReference type="NCBIfam" id="TIGR00206">
    <property type="entry name" value="fliF"/>
    <property type="match status" value="1"/>
</dbReference>
<evidence type="ECO:0000259" key="15">
    <source>
        <dbReference type="Pfam" id="PF01514"/>
    </source>
</evidence>
<evidence type="ECO:0000256" key="4">
    <source>
        <dbReference type="ARBA" id="ARBA00007971"/>
    </source>
</evidence>
<dbReference type="PIRSF" id="PIRSF004862">
    <property type="entry name" value="FliF"/>
    <property type="match status" value="1"/>
</dbReference>
<comment type="subunit">
    <text evidence="11">The basal body constitutes a major portion of the flagellar organelle and consists of four rings (L,P,S, and M) mounted on a central rod. The M ring is integral to the inner membrane of the cell and may be connected to the flagellar rod via the S ring. The S (supramembrane ring) lies just distal to the M ring. The L and P rings lie in the outer membrane and the periplasmic space, respectively.</text>
</comment>
<evidence type="ECO:0000256" key="11">
    <source>
        <dbReference type="ARBA" id="ARBA00025936"/>
    </source>
</evidence>
<dbReference type="InterPro" id="IPR013556">
    <property type="entry name" value="Flag_M-ring_C"/>
</dbReference>
<name>A0A1Q8TCD3_9GAMM</name>
<evidence type="ECO:0000256" key="7">
    <source>
        <dbReference type="ARBA" id="ARBA00022692"/>
    </source>
</evidence>
<comment type="subcellular location">
    <subcellularLocation>
        <location evidence="2 12">Bacterial flagellum basal body</location>
    </subcellularLocation>
    <subcellularLocation>
        <location evidence="3">Cell membrane</location>
        <topology evidence="3">Multi-pass membrane protein</topology>
    </subcellularLocation>
</comment>
<keyword evidence="10 12" id="KW-0975">Bacterial flagellum</keyword>
<dbReference type="GO" id="GO:0005886">
    <property type="term" value="C:plasma membrane"/>
    <property type="evidence" value="ECO:0007669"/>
    <property type="project" value="UniProtKB-SubCell"/>
</dbReference>
<dbReference type="InterPro" id="IPR043427">
    <property type="entry name" value="YscJ/FliF"/>
</dbReference>
<dbReference type="PANTHER" id="PTHR30046">
    <property type="entry name" value="FLAGELLAR M-RING PROTEIN"/>
    <property type="match status" value="1"/>
</dbReference>
<dbReference type="EMBL" id="MSDQ01000024">
    <property type="protein sequence ID" value="OLO11325.1"/>
    <property type="molecule type" value="Genomic_DNA"/>
</dbReference>
<feature type="compositionally biased region" description="Polar residues" evidence="13">
    <location>
        <begin position="1"/>
        <end position="28"/>
    </location>
</feature>
<keyword evidence="18" id="KW-1185">Reference proteome</keyword>
<dbReference type="RefSeq" id="WP_075369220.1">
    <property type="nucleotide sequence ID" value="NZ_MSDQ01000024.1"/>
</dbReference>
<evidence type="ECO:0000256" key="14">
    <source>
        <dbReference type="SAM" id="Phobius"/>
    </source>
</evidence>
<comment type="caution">
    <text evidence="17">The sequence shown here is derived from an EMBL/GenBank/DDBJ whole genome shotgun (WGS) entry which is preliminary data.</text>
</comment>
<evidence type="ECO:0000256" key="3">
    <source>
        <dbReference type="ARBA" id="ARBA00004651"/>
    </source>
</evidence>